<dbReference type="GO" id="GO:0005524">
    <property type="term" value="F:ATP binding"/>
    <property type="evidence" value="ECO:0007669"/>
    <property type="project" value="UniProtKB-KW"/>
</dbReference>
<accession>A0A9Q0FA74</accession>
<evidence type="ECO:0000256" key="4">
    <source>
        <dbReference type="ARBA" id="ARBA00022692"/>
    </source>
</evidence>
<dbReference type="AlphaFoldDB" id="A0A9Q0FA74"/>
<evidence type="ECO:0000256" key="5">
    <source>
        <dbReference type="ARBA" id="ARBA00022741"/>
    </source>
</evidence>
<dbReference type="Proteomes" id="UP001141552">
    <property type="component" value="Unassembled WGS sequence"/>
</dbReference>
<reference evidence="10" key="1">
    <citation type="submission" date="2022-02" db="EMBL/GenBank/DDBJ databases">
        <authorList>
            <person name="Henning P.M."/>
            <person name="McCubbin A.G."/>
            <person name="Shore J.S."/>
        </authorList>
    </citation>
    <scope>NUCLEOTIDE SEQUENCE</scope>
    <source>
        <strain evidence="10">F60SS</strain>
        <tissue evidence="10">Leaves</tissue>
    </source>
</reference>
<keyword evidence="4 9" id="KW-0812">Transmembrane</keyword>
<dbReference type="InterPro" id="IPR009834">
    <property type="entry name" value="Ureide_permease"/>
</dbReference>
<evidence type="ECO:0000256" key="9">
    <source>
        <dbReference type="SAM" id="Phobius"/>
    </source>
</evidence>
<sequence length="428" mass="46569">MYVVESKGAAVVCMLLALFFLGTWPAFLILLERRGRLPQHTYLDYSITNLLAAVIIALTFGEMGKSTPQAPNFFTQLSQLTQNFCTYKVVLWVTVMQDNWTSVMFAMAGGVVLTIGNISTQYAWALVGLSVTQVISTCIGVVIGTTLNYFLDDKINNAKILFPGVACFLLALCFGSAVHASNAADNRAKLTSRFGADVSSVSATSKEAIGDKGCPVSYPPVRKDMEEGSSSTSEVKFGTADFLVELENRRAIKVYGESTMIGLGITFFAGLCFSLFSPAFNLATNDKWHILKEGVPKLVVYTAFFWFSVSGFILAIILNLIFLYRPALNSPSSSVEAYLKDWNGRGWALFAGLLSGFGNGFSFMGGQAAGYAAAAAVQALPLVSTFWDVVLFGEYRRSSRRTYGYLFSMLSLFLIAVVVLMASSGHRK</sequence>
<evidence type="ECO:0000313" key="10">
    <source>
        <dbReference type="EMBL" id="KAJ4827734.1"/>
    </source>
</evidence>
<dbReference type="OrthoDB" id="1910534at2759"/>
<feature type="transmembrane region" description="Helical" evidence="9">
    <location>
        <begin position="100"/>
        <end position="118"/>
    </location>
</feature>
<gene>
    <name evidence="10" type="primary">UPS2_2</name>
    <name evidence="10" type="ORF">Tsubulata_036808</name>
</gene>
<dbReference type="GO" id="GO:0005274">
    <property type="term" value="F:allantoin:proton symporter activity"/>
    <property type="evidence" value="ECO:0007669"/>
    <property type="project" value="TreeGrafter"/>
</dbReference>
<keyword evidence="7 9" id="KW-1133">Transmembrane helix</keyword>
<feature type="transmembrane region" description="Helical" evidence="9">
    <location>
        <begin position="403"/>
        <end position="422"/>
    </location>
</feature>
<dbReference type="GO" id="GO:0016020">
    <property type="term" value="C:membrane"/>
    <property type="evidence" value="ECO:0007669"/>
    <property type="project" value="UniProtKB-SubCell"/>
</dbReference>
<comment type="subcellular location">
    <subcellularLocation>
        <location evidence="1">Membrane</location>
        <topology evidence="1">Multi-pass membrane protein</topology>
    </subcellularLocation>
</comment>
<feature type="transmembrane region" description="Helical" evidence="9">
    <location>
        <begin position="300"/>
        <end position="324"/>
    </location>
</feature>
<dbReference type="InterPro" id="IPR030189">
    <property type="entry name" value="UPS_plant"/>
</dbReference>
<evidence type="ECO:0000256" key="8">
    <source>
        <dbReference type="ARBA" id="ARBA00023136"/>
    </source>
</evidence>
<feature type="transmembrane region" description="Helical" evidence="9">
    <location>
        <begin position="345"/>
        <end position="364"/>
    </location>
</feature>
<name>A0A9Q0FA74_9ROSI</name>
<keyword evidence="3" id="KW-0813">Transport</keyword>
<feature type="transmembrane region" description="Helical" evidence="9">
    <location>
        <begin position="370"/>
        <end position="391"/>
    </location>
</feature>
<evidence type="ECO:0000256" key="2">
    <source>
        <dbReference type="ARBA" id="ARBA00005931"/>
    </source>
</evidence>
<feature type="transmembrane region" description="Helical" evidence="9">
    <location>
        <begin position="42"/>
        <end position="61"/>
    </location>
</feature>
<keyword evidence="5" id="KW-0547">Nucleotide-binding</keyword>
<dbReference type="Pfam" id="PF07168">
    <property type="entry name" value="Ureide_permease"/>
    <property type="match status" value="1"/>
</dbReference>
<feature type="transmembrane region" description="Helical" evidence="9">
    <location>
        <begin position="259"/>
        <end position="280"/>
    </location>
</feature>
<reference evidence="10" key="2">
    <citation type="journal article" date="2023" name="Plants (Basel)">
        <title>Annotation of the Turnera subulata (Passifloraceae) Draft Genome Reveals the S-Locus Evolved after the Divergence of Turneroideae from Passifloroideae in a Stepwise Manner.</title>
        <authorList>
            <person name="Henning P.M."/>
            <person name="Roalson E.H."/>
            <person name="Mir W."/>
            <person name="McCubbin A.G."/>
            <person name="Shore J.S."/>
        </authorList>
    </citation>
    <scope>NUCLEOTIDE SEQUENCE</scope>
    <source>
        <strain evidence="10">F60SS</strain>
    </source>
</reference>
<organism evidence="10 11">
    <name type="scientific">Turnera subulata</name>
    <dbReference type="NCBI Taxonomy" id="218843"/>
    <lineage>
        <taxon>Eukaryota</taxon>
        <taxon>Viridiplantae</taxon>
        <taxon>Streptophyta</taxon>
        <taxon>Embryophyta</taxon>
        <taxon>Tracheophyta</taxon>
        <taxon>Spermatophyta</taxon>
        <taxon>Magnoliopsida</taxon>
        <taxon>eudicotyledons</taxon>
        <taxon>Gunneridae</taxon>
        <taxon>Pentapetalae</taxon>
        <taxon>rosids</taxon>
        <taxon>fabids</taxon>
        <taxon>Malpighiales</taxon>
        <taxon>Passifloraceae</taxon>
        <taxon>Turnera</taxon>
    </lineage>
</organism>
<comment type="similarity">
    <text evidence="2">Belongs to the plant ureide permease (TC 2.A.7.19) family.</text>
</comment>
<feature type="transmembrane region" description="Helical" evidence="9">
    <location>
        <begin position="160"/>
        <end position="180"/>
    </location>
</feature>
<feature type="transmembrane region" description="Helical" evidence="9">
    <location>
        <begin position="125"/>
        <end position="148"/>
    </location>
</feature>
<keyword evidence="11" id="KW-1185">Reference proteome</keyword>
<protein>
    <submittedName>
        <fullName evidence="10">Phospholipid metabolism protein</fullName>
    </submittedName>
</protein>
<keyword evidence="8 9" id="KW-0472">Membrane</keyword>
<feature type="transmembrane region" description="Helical" evidence="9">
    <location>
        <begin position="6"/>
        <end position="30"/>
    </location>
</feature>
<dbReference type="EMBL" id="JAKUCV010006346">
    <property type="protein sequence ID" value="KAJ4827734.1"/>
    <property type="molecule type" value="Genomic_DNA"/>
</dbReference>
<keyword evidence="6" id="KW-0067">ATP-binding</keyword>
<dbReference type="GO" id="GO:0015505">
    <property type="term" value="F:uracil:monoatomic cation symporter activity"/>
    <property type="evidence" value="ECO:0007669"/>
    <property type="project" value="TreeGrafter"/>
</dbReference>
<dbReference type="PANTHER" id="PTHR31081:SF5">
    <property type="entry name" value="UREIDE PERMEASE 1-RELATED"/>
    <property type="match status" value="1"/>
</dbReference>
<proteinExistence type="inferred from homology"/>
<comment type="caution">
    <text evidence="10">The sequence shown here is derived from an EMBL/GenBank/DDBJ whole genome shotgun (WGS) entry which is preliminary data.</text>
</comment>
<evidence type="ECO:0000313" key="11">
    <source>
        <dbReference type="Proteomes" id="UP001141552"/>
    </source>
</evidence>
<evidence type="ECO:0000256" key="3">
    <source>
        <dbReference type="ARBA" id="ARBA00022448"/>
    </source>
</evidence>
<dbReference type="PANTHER" id="PTHR31081">
    <property type="entry name" value="UREIDE PERMEASE 1-RELATED-RELATED"/>
    <property type="match status" value="1"/>
</dbReference>
<evidence type="ECO:0000256" key="6">
    <source>
        <dbReference type="ARBA" id="ARBA00022840"/>
    </source>
</evidence>
<evidence type="ECO:0000256" key="1">
    <source>
        <dbReference type="ARBA" id="ARBA00004141"/>
    </source>
</evidence>
<evidence type="ECO:0000256" key="7">
    <source>
        <dbReference type="ARBA" id="ARBA00022989"/>
    </source>
</evidence>